<evidence type="ECO:0000313" key="4">
    <source>
        <dbReference type="Proteomes" id="UP000749559"/>
    </source>
</evidence>
<dbReference type="AlphaFoldDB" id="A0A8J1T5V3"/>
<feature type="region of interest" description="Disordered" evidence="2">
    <location>
        <begin position="295"/>
        <end position="337"/>
    </location>
</feature>
<sequence>MPLSTKVHVPADIEIDDDSTNDSDNCMESTSGDFLSDYDDFNPTPIATQTENDIINEIKELCSGADKALFIKRLCDHQDVDGLVHSRDALFDYARINRSNAMPPGALIRRLPSRKNKQTSTSVKEKLACDIYHLFHFINGASNLSDIKTLLNPKAKTNRKSVVHNPIDDTMRQKNSDDQLAIILKNVLELKSNVATEINELKAEIAKSTKSKVKELNNVIEIKQNELNRCKDSEQKLKNDLKIAKAKINDQQTDINKLTTDINETKTKLLKQIQTIQNKVSALEKSSSRSVAITMNQEQLPSSNNDNVQDRSRSLSGPPNTSGSLNNTSAVPTSVWGIPLNPPTVPTGANKCSASSTKDISNVPATPITLSASSTCSAPTATCTSAVKTNSGAVTCSASDVSIECSASHTPTMSQA</sequence>
<gene>
    <name evidence="3" type="ORF">OFUS_LOCUS11095</name>
</gene>
<evidence type="ECO:0000256" key="2">
    <source>
        <dbReference type="SAM" id="MobiDB-lite"/>
    </source>
</evidence>
<feature type="compositionally biased region" description="Polar residues" evidence="2">
    <location>
        <begin position="295"/>
        <end position="307"/>
    </location>
</feature>
<evidence type="ECO:0000256" key="1">
    <source>
        <dbReference type="SAM" id="Coils"/>
    </source>
</evidence>
<dbReference type="Proteomes" id="UP000749559">
    <property type="component" value="Unassembled WGS sequence"/>
</dbReference>
<comment type="caution">
    <text evidence="3">The sequence shown here is derived from an EMBL/GenBank/DDBJ whole genome shotgun (WGS) entry which is preliminary data.</text>
</comment>
<protein>
    <submittedName>
        <fullName evidence="3">Uncharacterized protein</fullName>
    </submittedName>
</protein>
<feature type="coiled-coil region" evidence="1">
    <location>
        <begin position="184"/>
        <end position="286"/>
    </location>
</feature>
<name>A0A8J1T5V3_OWEFU</name>
<dbReference type="OrthoDB" id="6183977at2759"/>
<organism evidence="3 4">
    <name type="scientific">Owenia fusiformis</name>
    <name type="common">Polychaete worm</name>
    <dbReference type="NCBI Taxonomy" id="6347"/>
    <lineage>
        <taxon>Eukaryota</taxon>
        <taxon>Metazoa</taxon>
        <taxon>Spiralia</taxon>
        <taxon>Lophotrochozoa</taxon>
        <taxon>Annelida</taxon>
        <taxon>Polychaeta</taxon>
        <taxon>Sedentaria</taxon>
        <taxon>Canalipalpata</taxon>
        <taxon>Sabellida</taxon>
        <taxon>Oweniida</taxon>
        <taxon>Oweniidae</taxon>
        <taxon>Owenia</taxon>
    </lineage>
</organism>
<feature type="compositionally biased region" description="Polar residues" evidence="2">
    <location>
        <begin position="314"/>
        <end position="332"/>
    </location>
</feature>
<keyword evidence="1" id="KW-0175">Coiled coil</keyword>
<accession>A0A8J1T5V3</accession>
<feature type="non-terminal residue" evidence="3">
    <location>
        <position position="416"/>
    </location>
</feature>
<dbReference type="EMBL" id="CAIIXF020000005">
    <property type="protein sequence ID" value="CAH1784979.1"/>
    <property type="molecule type" value="Genomic_DNA"/>
</dbReference>
<evidence type="ECO:0000313" key="3">
    <source>
        <dbReference type="EMBL" id="CAH1784979.1"/>
    </source>
</evidence>
<keyword evidence="4" id="KW-1185">Reference proteome</keyword>
<proteinExistence type="predicted"/>
<reference evidence="3" key="1">
    <citation type="submission" date="2022-03" db="EMBL/GenBank/DDBJ databases">
        <authorList>
            <person name="Martin C."/>
        </authorList>
    </citation>
    <scope>NUCLEOTIDE SEQUENCE</scope>
</reference>